<sequence>LTVVKTKLYEVESEIGFILQCFNSMNDDFDMHEALLRCSKYCKSLAEVMKLINFSWTTITDKFGSLNSNLKSELEKRIEMCRSLEIQINCLNEELKAHKILYDEDILQFKEEITAKNAIVTNLTDSNSKLKQECDDLVEKIHNIERETKDVQEL</sequence>
<proteinExistence type="predicted"/>
<dbReference type="AlphaFoldDB" id="A0A1B6G125"/>
<evidence type="ECO:0000256" key="1">
    <source>
        <dbReference type="SAM" id="Coils"/>
    </source>
</evidence>
<name>A0A1B6G125_9HEMI</name>
<keyword evidence="1" id="KW-0175">Coiled coil</keyword>
<organism evidence="2">
    <name type="scientific">Cuerna arida</name>
    <dbReference type="NCBI Taxonomy" id="1464854"/>
    <lineage>
        <taxon>Eukaryota</taxon>
        <taxon>Metazoa</taxon>
        <taxon>Ecdysozoa</taxon>
        <taxon>Arthropoda</taxon>
        <taxon>Hexapoda</taxon>
        <taxon>Insecta</taxon>
        <taxon>Pterygota</taxon>
        <taxon>Neoptera</taxon>
        <taxon>Paraneoptera</taxon>
        <taxon>Hemiptera</taxon>
        <taxon>Auchenorrhyncha</taxon>
        <taxon>Membracoidea</taxon>
        <taxon>Cicadellidae</taxon>
        <taxon>Cicadellinae</taxon>
        <taxon>Proconiini</taxon>
        <taxon>Cuerna</taxon>
    </lineage>
</organism>
<protein>
    <submittedName>
        <fullName evidence="2">Uncharacterized protein</fullName>
    </submittedName>
</protein>
<feature type="non-terminal residue" evidence="2">
    <location>
        <position position="154"/>
    </location>
</feature>
<evidence type="ECO:0000313" key="2">
    <source>
        <dbReference type="EMBL" id="JAS56148.1"/>
    </source>
</evidence>
<gene>
    <name evidence="2" type="ORF">g.49636</name>
</gene>
<feature type="non-terminal residue" evidence="2">
    <location>
        <position position="1"/>
    </location>
</feature>
<feature type="coiled-coil region" evidence="1">
    <location>
        <begin position="74"/>
        <end position="154"/>
    </location>
</feature>
<dbReference type="EMBL" id="GECZ01013621">
    <property type="protein sequence ID" value="JAS56148.1"/>
    <property type="molecule type" value="Transcribed_RNA"/>
</dbReference>
<reference evidence="2" key="1">
    <citation type="submission" date="2015-11" db="EMBL/GenBank/DDBJ databases">
        <title>De novo transcriptome assembly of four potential Pierce s Disease insect vectors from Arizona vineyards.</title>
        <authorList>
            <person name="Tassone E.E."/>
        </authorList>
    </citation>
    <scope>NUCLEOTIDE SEQUENCE</scope>
</reference>
<accession>A0A1B6G125</accession>